<dbReference type="EMBL" id="HADW01006949">
    <property type="protein sequence ID" value="SBP08349.1"/>
    <property type="molecule type" value="Transcribed_RNA"/>
</dbReference>
<feature type="compositionally biased region" description="Basic and acidic residues" evidence="1">
    <location>
        <begin position="76"/>
        <end position="88"/>
    </location>
</feature>
<feature type="compositionally biased region" description="Polar residues" evidence="1">
    <location>
        <begin position="89"/>
        <end position="99"/>
    </location>
</feature>
<accession>A0A1A7WS37</accession>
<sequence>MLQGLPAVFRTALTVVELLEPRLMELNDEGSMLPLLLRVPVNVAQYTVLVPALWNTEVHDWELKCMKSLVLDERHHEPETELREKQEDTSSSCVTTGNERNYPLVSSEGGKDSVPGAVGLLTRAMRTAQRFLFSRQGVGDKSPQTPGMSSQKSPGRASRRQTSASLTRAQVRLKSQQRILDGRVATTPGAVKASPDGGEAERCDQTFKRSGTGPVVHMAHRRSNHSIIHHVRSKSHHLLRNGKGTPNQTPALPSYLLSSSHPASSASLCPLGQRETAKMALIRRIKQLISGILTEPLKV</sequence>
<protein>
    <submittedName>
        <fullName evidence="2">Uncharacterized protein</fullName>
    </submittedName>
</protein>
<reference evidence="2" key="1">
    <citation type="submission" date="2016-05" db="EMBL/GenBank/DDBJ databases">
        <authorList>
            <person name="Lavstsen T."/>
            <person name="Jespersen J.S."/>
        </authorList>
    </citation>
    <scope>NUCLEOTIDE SEQUENCE</scope>
    <source>
        <tissue evidence="2">Brain</tissue>
    </source>
</reference>
<organism evidence="2">
    <name type="scientific">Iconisemion striatum</name>
    <dbReference type="NCBI Taxonomy" id="60296"/>
    <lineage>
        <taxon>Eukaryota</taxon>
        <taxon>Metazoa</taxon>
        <taxon>Chordata</taxon>
        <taxon>Craniata</taxon>
        <taxon>Vertebrata</taxon>
        <taxon>Euteleostomi</taxon>
        <taxon>Actinopterygii</taxon>
        <taxon>Neopterygii</taxon>
        <taxon>Teleostei</taxon>
        <taxon>Neoteleostei</taxon>
        <taxon>Acanthomorphata</taxon>
        <taxon>Ovalentaria</taxon>
        <taxon>Atherinomorphae</taxon>
        <taxon>Cyprinodontiformes</taxon>
        <taxon>Nothobranchiidae</taxon>
        <taxon>Iconisemion</taxon>
    </lineage>
</organism>
<gene>
    <name evidence="2" type="primary">CR376785.2</name>
</gene>
<evidence type="ECO:0000313" key="2">
    <source>
        <dbReference type="EMBL" id="SBP08349.1"/>
    </source>
</evidence>
<feature type="region of interest" description="Disordered" evidence="1">
    <location>
        <begin position="134"/>
        <end position="172"/>
    </location>
</feature>
<dbReference type="AlphaFoldDB" id="A0A1A7WS37"/>
<feature type="compositionally biased region" description="Polar residues" evidence="1">
    <location>
        <begin position="142"/>
        <end position="153"/>
    </location>
</feature>
<evidence type="ECO:0000256" key="1">
    <source>
        <dbReference type="SAM" id="MobiDB-lite"/>
    </source>
</evidence>
<feature type="region of interest" description="Disordered" evidence="1">
    <location>
        <begin position="76"/>
        <end position="110"/>
    </location>
</feature>
<proteinExistence type="predicted"/>
<name>A0A1A7WS37_9TELE</name>
<reference evidence="2" key="2">
    <citation type="submission" date="2016-06" db="EMBL/GenBank/DDBJ databases">
        <title>The genome of a short-lived fish provides insights into sex chromosome evolution and the genetic control of aging.</title>
        <authorList>
            <person name="Reichwald K."/>
            <person name="Felder M."/>
            <person name="Petzold A."/>
            <person name="Koch P."/>
            <person name="Groth M."/>
            <person name="Platzer M."/>
        </authorList>
    </citation>
    <scope>NUCLEOTIDE SEQUENCE</scope>
    <source>
        <tissue evidence="2">Brain</tissue>
    </source>
</reference>
<feature type="region of interest" description="Disordered" evidence="1">
    <location>
        <begin position="187"/>
        <end position="212"/>
    </location>
</feature>
<feature type="compositionally biased region" description="Polar residues" evidence="1">
    <location>
        <begin position="160"/>
        <end position="172"/>
    </location>
</feature>